<dbReference type="Gene3D" id="1.25.40.20">
    <property type="entry name" value="Ankyrin repeat-containing domain"/>
    <property type="match status" value="1"/>
</dbReference>
<dbReference type="VEuPathDB" id="FungiDB:SPRG_03440"/>
<dbReference type="PANTHER" id="PTHR46586:SF3">
    <property type="entry name" value="ANKYRIN REPEAT-CONTAINING PROTEIN"/>
    <property type="match status" value="1"/>
</dbReference>
<dbReference type="SUPFAM" id="SSF48403">
    <property type="entry name" value="Ankyrin repeat"/>
    <property type="match status" value="1"/>
</dbReference>
<dbReference type="InterPro" id="IPR052050">
    <property type="entry name" value="SecEffector_AnkRepeat"/>
</dbReference>
<protein>
    <submittedName>
        <fullName evidence="1">Uncharacterized protein</fullName>
    </submittedName>
</protein>
<dbReference type="InterPro" id="IPR036770">
    <property type="entry name" value="Ankyrin_rpt-contain_sf"/>
</dbReference>
<gene>
    <name evidence="1" type="ORF">SPRG_03440</name>
</gene>
<reference evidence="1 2" key="1">
    <citation type="journal article" date="2013" name="PLoS Genet.">
        <title>Distinctive expansion of potential virulence genes in the genome of the oomycete fish pathogen Saprolegnia parasitica.</title>
        <authorList>
            <person name="Jiang R.H."/>
            <person name="de Bruijn I."/>
            <person name="Haas B.J."/>
            <person name="Belmonte R."/>
            <person name="Lobach L."/>
            <person name="Christie J."/>
            <person name="van den Ackerveken G."/>
            <person name="Bottin A."/>
            <person name="Bulone V."/>
            <person name="Diaz-Moreno S.M."/>
            <person name="Dumas B."/>
            <person name="Fan L."/>
            <person name="Gaulin E."/>
            <person name="Govers F."/>
            <person name="Grenville-Briggs L.J."/>
            <person name="Horner N.R."/>
            <person name="Levin J.Z."/>
            <person name="Mammella M."/>
            <person name="Meijer H.J."/>
            <person name="Morris P."/>
            <person name="Nusbaum C."/>
            <person name="Oome S."/>
            <person name="Phillips A.J."/>
            <person name="van Rooyen D."/>
            <person name="Rzeszutek E."/>
            <person name="Saraiva M."/>
            <person name="Secombes C.J."/>
            <person name="Seidl M.F."/>
            <person name="Snel B."/>
            <person name="Stassen J.H."/>
            <person name="Sykes S."/>
            <person name="Tripathy S."/>
            <person name="van den Berg H."/>
            <person name="Vega-Arreguin J.C."/>
            <person name="Wawra S."/>
            <person name="Young S.K."/>
            <person name="Zeng Q."/>
            <person name="Dieguez-Uribeondo J."/>
            <person name="Russ C."/>
            <person name="Tyler B.M."/>
            <person name="van West P."/>
        </authorList>
    </citation>
    <scope>NUCLEOTIDE SEQUENCE [LARGE SCALE GENOMIC DNA]</scope>
    <source>
        <strain evidence="1 2">CBS 223.65</strain>
    </source>
</reference>
<dbReference type="KEGG" id="spar:SPRG_03440"/>
<proteinExistence type="predicted"/>
<dbReference type="STRING" id="695850.A0A067CLD7"/>
<dbReference type="Proteomes" id="UP000030745">
    <property type="component" value="Unassembled WGS sequence"/>
</dbReference>
<sequence>MLIRSVHISISCPMPHALRSPDLVLTIVAYQDGYNQHTMALVRALRGVSLQQTQGLPRILGPFHVRFAVWHRRFGVRGLDQLVAAGYQEHLLYYALTYSNTALLVHLGHRLSDAHWAVAATYAQLGVFQHLFAHGEAASCPALVMRTAASTGNTPLLRFLHQHSAPVAHDTLKAACNGGHTKAAEFCLAHGLGVWDRSTVAIAVLHGRTNVVQFLHRHRYPGFSAETMDLAAAYGRLDIVTFLHKKRDEGCTARAMVEAAANGHVYVVRFLDTFRREGNALAALAAALRHGRVLVAKYFLFERRVGLDKAKVMALANQCHHPALATLLAAL</sequence>
<dbReference type="AlphaFoldDB" id="A0A067CLD7"/>
<dbReference type="GeneID" id="24125947"/>
<organism evidence="1 2">
    <name type="scientific">Saprolegnia parasitica (strain CBS 223.65)</name>
    <dbReference type="NCBI Taxonomy" id="695850"/>
    <lineage>
        <taxon>Eukaryota</taxon>
        <taxon>Sar</taxon>
        <taxon>Stramenopiles</taxon>
        <taxon>Oomycota</taxon>
        <taxon>Saprolegniomycetes</taxon>
        <taxon>Saprolegniales</taxon>
        <taxon>Saprolegniaceae</taxon>
        <taxon>Saprolegnia</taxon>
    </lineage>
</organism>
<dbReference type="PANTHER" id="PTHR46586">
    <property type="entry name" value="ANKYRIN REPEAT-CONTAINING PROTEIN"/>
    <property type="match status" value="1"/>
</dbReference>
<evidence type="ECO:0000313" key="1">
    <source>
        <dbReference type="EMBL" id="KDO31514.1"/>
    </source>
</evidence>
<keyword evidence="2" id="KW-1185">Reference proteome</keyword>
<name>A0A067CLD7_SAPPC</name>
<dbReference type="OrthoDB" id="65871at2759"/>
<dbReference type="RefSeq" id="XP_012197424.1">
    <property type="nucleotide sequence ID" value="XM_012342034.1"/>
</dbReference>
<accession>A0A067CLD7</accession>
<evidence type="ECO:0000313" key="2">
    <source>
        <dbReference type="Proteomes" id="UP000030745"/>
    </source>
</evidence>
<dbReference type="OMA" id="ANQCHHP"/>
<dbReference type="EMBL" id="KK583197">
    <property type="protein sequence ID" value="KDO31514.1"/>
    <property type="molecule type" value="Genomic_DNA"/>
</dbReference>